<protein>
    <submittedName>
        <fullName evidence="2">Uncharacterized protein</fullName>
    </submittedName>
</protein>
<evidence type="ECO:0000256" key="1">
    <source>
        <dbReference type="SAM" id="MobiDB-lite"/>
    </source>
</evidence>
<organism evidence="2 3">
    <name type="scientific">Roseovarius aestuarii</name>
    <dbReference type="NCBI Taxonomy" id="475083"/>
    <lineage>
        <taxon>Bacteria</taxon>
        <taxon>Pseudomonadati</taxon>
        <taxon>Pseudomonadota</taxon>
        <taxon>Alphaproteobacteria</taxon>
        <taxon>Rhodobacterales</taxon>
        <taxon>Roseobacteraceae</taxon>
        <taxon>Roseovarius</taxon>
    </lineage>
</organism>
<sequence>MSFKDLTKRAAAVLKPKPVETSEKEHETKASKTGPEKPVAGLKDS</sequence>
<proteinExistence type="predicted"/>
<evidence type="ECO:0000313" key="3">
    <source>
        <dbReference type="Proteomes" id="UP000193224"/>
    </source>
</evidence>
<keyword evidence="3" id="KW-1185">Reference proteome</keyword>
<dbReference type="RefSeq" id="WP_176237783.1">
    <property type="nucleotide sequence ID" value="NZ_FWXB01000026.1"/>
</dbReference>
<evidence type="ECO:0000313" key="2">
    <source>
        <dbReference type="EMBL" id="SMC14424.1"/>
    </source>
</evidence>
<dbReference type="Proteomes" id="UP000193224">
    <property type="component" value="Unassembled WGS sequence"/>
</dbReference>
<feature type="compositionally biased region" description="Basic and acidic residues" evidence="1">
    <location>
        <begin position="17"/>
        <end position="30"/>
    </location>
</feature>
<dbReference type="AlphaFoldDB" id="A0A1X7BXU5"/>
<feature type="region of interest" description="Disordered" evidence="1">
    <location>
        <begin position="1"/>
        <end position="45"/>
    </location>
</feature>
<gene>
    <name evidence="2" type="ORF">ROA7745_04291</name>
</gene>
<reference evidence="2 3" key="1">
    <citation type="submission" date="2017-03" db="EMBL/GenBank/DDBJ databases">
        <authorList>
            <person name="Afonso C.L."/>
            <person name="Miller P.J."/>
            <person name="Scott M.A."/>
            <person name="Spackman E."/>
            <person name="Goraichik I."/>
            <person name="Dimitrov K.M."/>
            <person name="Suarez D.L."/>
            <person name="Swayne D.E."/>
        </authorList>
    </citation>
    <scope>NUCLEOTIDE SEQUENCE [LARGE SCALE GENOMIC DNA]</scope>
    <source>
        <strain evidence="2 3">CECT 7745</strain>
    </source>
</reference>
<dbReference type="EMBL" id="FWXB01000026">
    <property type="protein sequence ID" value="SMC14424.1"/>
    <property type="molecule type" value="Genomic_DNA"/>
</dbReference>
<name>A0A1X7BXU5_9RHOB</name>
<accession>A0A1X7BXU5</accession>